<evidence type="ECO:0000313" key="2">
    <source>
        <dbReference type="Proteomes" id="UP000604046"/>
    </source>
</evidence>
<dbReference type="Proteomes" id="UP000604046">
    <property type="component" value="Unassembled WGS sequence"/>
</dbReference>
<reference evidence="1" key="1">
    <citation type="submission" date="2021-02" db="EMBL/GenBank/DDBJ databases">
        <authorList>
            <person name="Dougan E. K."/>
            <person name="Rhodes N."/>
            <person name="Thang M."/>
            <person name="Chan C."/>
        </authorList>
    </citation>
    <scope>NUCLEOTIDE SEQUENCE</scope>
</reference>
<organism evidence="1 2">
    <name type="scientific">Symbiodinium natans</name>
    <dbReference type="NCBI Taxonomy" id="878477"/>
    <lineage>
        <taxon>Eukaryota</taxon>
        <taxon>Sar</taxon>
        <taxon>Alveolata</taxon>
        <taxon>Dinophyceae</taxon>
        <taxon>Suessiales</taxon>
        <taxon>Symbiodiniaceae</taxon>
        <taxon>Symbiodinium</taxon>
    </lineage>
</organism>
<dbReference type="EMBL" id="CAJNDS010000231">
    <property type="protein sequence ID" value="CAE7031396.1"/>
    <property type="molecule type" value="Genomic_DNA"/>
</dbReference>
<accession>A0A812IDW0</accession>
<gene>
    <name evidence="1" type="ORF">SNAT2548_LOCUS3780</name>
</gene>
<evidence type="ECO:0000313" key="1">
    <source>
        <dbReference type="EMBL" id="CAE7031396.1"/>
    </source>
</evidence>
<sequence length="125" mass="13973">MLVFLVQEGQSYHIVCSFAVATKTFDNDCRASRQAGLPCRSWSLCRKTACRVVKMGNGQRAVPDCETSQTTARVGPTWWRSRTAEQTTQEHAVEFNLPDAALEMHRDVDAELRVKGESVVDVVDL</sequence>
<comment type="caution">
    <text evidence="1">The sequence shown here is derived from an EMBL/GenBank/DDBJ whole genome shotgun (WGS) entry which is preliminary data.</text>
</comment>
<protein>
    <submittedName>
        <fullName evidence="1">Uncharacterized protein</fullName>
    </submittedName>
</protein>
<name>A0A812IDW0_9DINO</name>
<keyword evidence="2" id="KW-1185">Reference proteome</keyword>
<dbReference type="AlphaFoldDB" id="A0A812IDW0"/>
<proteinExistence type="predicted"/>